<dbReference type="STRING" id="351671.XDD1_2267"/>
<gene>
    <name evidence="1" type="ORF">XDD1_2267</name>
</gene>
<evidence type="ECO:0000313" key="1">
    <source>
        <dbReference type="EMBL" id="CDG17966.1"/>
    </source>
</evidence>
<dbReference type="EMBL" id="FO704550">
    <property type="protein sequence ID" value="CDG17966.1"/>
    <property type="molecule type" value="Genomic_DNA"/>
</dbReference>
<dbReference type="Proteomes" id="UP000032721">
    <property type="component" value="Chromosome"/>
</dbReference>
<dbReference type="AntiFam" id="ANF00006">
    <property type="entry name" value="Translation of CRISPR region"/>
</dbReference>
<dbReference type="KEGG" id="xdo:XDD1_2267"/>
<organism evidence="1 2">
    <name type="scientific">Xenorhabdus doucetiae</name>
    <dbReference type="NCBI Taxonomy" id="351671"/>
    <lineage>
        <taxon>Bacteria</taxon>
        <taxon>Pseudomonadati</taxon>
        <taxon>Pseudomonadota</taxon>
        <taxon>Gammaproteobacteria</taxon>
        <taxon>Enterobacterales</taxon>
        <taxon>Morganellaceae</taxon>
        <taxon>Xenorhabdus</taxon>
    </lineage>
</organism>
<proteinExistence type="predicted"/>
<name>A0A068QTI5_9GAMM</name>
<dbReference type="AlphaFoldDB" id="A0A068QTI5"/>
<accession>A0A068QTI5</accession>
<reference evidence="1 2" key="1">
    <citation type="submission" date="2013-07" db="EMBL/GenBank/DDBJ databases">
        <authorList>
            <person name="Genoscope - CEA"/>
        </authorList>
    </citation>
    <scope>NUCLEOTIDE SEQUENCE [LARGE SCALE GENOMIC DNA]</scope>
    <source>
        <strain evidence="2">FRM16 / DSM 17909</strain>
    </source>
</reference>
<dbReference type="AntiFam" id="ANF00057">
    <property type="entry name" value="Translation of E. coli type CRISPR repeat"/>
</dbReference>
<evidence type="ECO:0000313" key="2">
    <source>
        <dbReference type="Proteomes" id="UP000032721"/>
    </source>
</evidence>
<dbReference type="HOGENOM" id="CLU_3241624_0_0_6"/>
<sequence>MVSVSKNNGGLSPYLRGTLYKDPETTTPMRFIPVPTGNTIYAQ</sequence>
<protein>
    <submittedName>
        <fullName evidence="1">Uncharacterized protein</fullName>
    </submittedName>
</protein>